<gene>
    <name evidence="2" type="ORF">METZ01_LOCUS225809</name>
</gene>
<feature type="non-terminal residue" evidence="2">
    <location>
        <position position="256"/>
    </location>
</feature>
<dbReference type="PROSITE" id="PS51257">
    <property type="entry name" value="PROKAR_LIPOPROTEIN"/>
    <property type="match status" value="1"/>
</dbReference>
<dbReference type="Gene3D" id="2.60.40.1080">
    <property type="match status" value="1"/>
</dbReference>
<reference evidence="2" key="1">
    <citation type="submission" date="2018-05" db="EMBL/GenBank/DDBJ databases">
        <authorList>
            <person name="Lanie J.A."/>
            <person name="Ng W.-L."/>
            <person name="Kazmierczak K.M."/>
            <person name="Andrzejewski T.M."/>
            <person name="Davidsen T.M."/>
            <person name="Wayne K.J."/>
            <person name="Tettelin H."/>
            <person name="Glass J.I."/>
            <person name="Rusch D."/>
            <person name="Podicherti R."/>
            <person name="Tsui H.-C.T."/>
            <person name="Winkler M.E."/>
        </authorList>
    </citation>
    <scope>NUCLEOTIDE SEQUENCE</scope>
</reference>
<dbReference type="Pfam" id="PF03382">
    <property type="entry name" value="DUF285"/>
    <property type="match status" value="1"/>
</dbReference>
<dbReference type="InterPro" id="IPR005046">
    <property type="entry name" value="DUF285"/>
</dbReference>
<dbReference type="InterPro" id="IPR008964">
    <property type="entry name" value="Invasin/intimin_cell_adhesion"/>
</dbReference>
<dbReference type="InterPro" id="IPR011889">
    <property type="entry name" value="Liste_lipo_26"/>
</dbReference>
<dbReference type="InterPro" id="IPR003343">
    <property type="entry name" value="Big_2"/>
</dbReference>
<organism evidence="2">
    <name type="scientific">marine metagenome</name>
    <dbReference type="NCBI Taxonomy" id="408172"/>
    <lineage>
        <taxon>unclassified sequences</taxon>
        <taxon>metagenomes</taxon>
        <taxon>ecological metagenomes</taxon>
    </lineage>
</organism>
<dbReference type="SMART" id="SM00635">
    <property type="entry name" value="BID_2"/>
    <property type="match status" value="1"/>
</dbReference>
<dbReference type="AlphaFoldDB" id="A0A382GDX7"/>
<protein>
    <recommendedName>
        <fullName evidence="1">BIG2 domain-containing protein</fullName>
    </recommendedName>
</protein>
<dbReference type="SUPFAM" id="SSF49373">
    <property type="entry name" value="Invasin/intimin cell-adhesion fragments"/>
    <property type="match status" value="1"/>
</dbReference>
<accession>A0A382GDX7</accession>
<dbReference type="Pfam" id="PF02368">
    <property type="entry name" value="Big_2"/>
    <property type="match status" value="1"/>
</dbReference>
<evidence type="ECO:0000259" key="1">
    <source>
        <dbReference type="SMART" id="SM00635"/>
    </source>
</evidence>
<name>A0A382GDX7_9ZZZZ</name>
<sequence>MKKTIAFSTLFFLGSCGGEAPTAATDTPDVAAPVATSITLSADSLSFASLGETAQLSATVTDQNGSMMATASTTVTWLSLRPEVATVDSTGLVTSVADGSATITATSGLLSALATVTVEQAFYLAENGVTVICSAASVNDTGEVTHPSGTTVTYRKRSRAAIDYWIDRGSYSRMATTCTSDITDMAYMFSAASSFNRYIGSWDVSSVTDMRYMFAEASAFNQDIGSWDVSSVTTMRYMFSEATEFNQDLSGWCVSN</sequence>
<proteinExistence type="predicted"/>
<feature type="domain" description="BIG2" evidence="1">
    <location>
        <begin position="34"/>
        <end position="117"/>
    </location>
</feature>
<dbReference type="NCBIfam" id="TIGR02167">
    <property type="entry name" value="Liste_lipo_26"/>
    <property type="match status" value="2"/>
</dbReference>
<dbReference type="EMBL" id="UINC01054806">
    <property type="protein sequence ID" value="SVB72955.1"/>
    <property type="molecule type" value="Genomic_DNA"/>
</dbReference>
<evidence type="ECO:0000313" key="2">
    <source>
        <dbReference type="EMBL" id="SVB72955.1"/>
    </source>
</evidence>